<dbReference type="InterPro" id="IPR050565">
    <property type="entry name" value="LYPA1-2/EST-like"/>
</dbReference>
<dbReference type="GO" id="GO:0008474">
    <property type="term" value="F:palmitoyl-(protein) hydrolase activity"/>
    <property type="evidence" value="ECO:0007669"/>
    <property type="project" value="TreeGrafter"/>
</dbReference>
<dbReference type="GO" id="GO:0005737">
    <property type="term" value="C:cytoplasm"/>
    <property type="evidence" value="ECO:0007669"/>
    <property type="project" value="TreeGrafter"/>
</dbReference>
<feature type="domain" description="Phospholipase/carboxylesterase/thioesterase" evidence="3">
    <location>
        <begin position="48"/>
        <end position="222"/>
    </location>
</feature>
<comment type="caution">
    <text evidence="4">The sequence shown here is derived from an EMBL/GenBank/DDBJ whole genome shotgun (WGS) entry which is preliminary data.</text>
</comment>
<reference evidence="4 5" key="1">
    <citation type="submission" date="2016-02" db="EMBL/GenBank/DDBJ databases">
        <title>Genome analysis of coral dinoflagellate symbionts highlights evolutionary adaptations to a symbiotic lifestyle.</title>
        <authorList>
            <person name="Aranda M."/>
            <person name="Li Y."/>
            <person name="Liew Y.J."/>
            <person name="Baumgarten S."/>
            <person name="Simakov O."/>
            <person name="Wilson M."/>
            <person name="Piel J."/>
            <person name="Ashoor H."/>
            <person name="Bougouffa S."/>
            <person name="Bajic V.B."/>
            <person name="Ryu T."/>
            <person name="Ravasi T."/>
            <person name="Bayer T."/>
            <person name="Micklem G."/>
            <person name="Kim H."/>
            <person name="Bhak J."/>
            <person name="Lajeunesse T.C."/>
            <person name="Voolstra C.R."/>
        </authorList>
    </citation>
    <scope>NUCLEOTIDE SEQUENCE [LARGE SCALE GENOMIC DNA]</scope>
    <source>
        <strain evidence="4 5">CCMP2467</strain>
    </source>
</reference>
<dbReference type="GO" id="GO:0052689">
    <property type="term" value="F:carboxylic ester hydrolase activity"/>
    <property type="evidence" value="ECO:0007669"/>
    <property type="project" value="TreeGrafter"/>
</dbReference>
<dbReference type="Proteomes" id="UP000186817">
    <property type="component" value="Unassembled WGS sequence"/>
</dbReference>
<keyword evidence="5" id="KW-1185">Reference proteome</keyword>
<dbReference type="AlphaFoldDB" id="A0A1Q9DS56"/>
<keyword evidence="2" id="KW-0378">Hydrolase</keyword>
<gene>
    <name evidence="4" type="primary">LYPLA1</name>
    <name evidence="4" type="ORF">AK812_SmicGene19580</name>
</gene>
<evidence type="ECO:0000256" key="1">
    <source>
        <dbReference type="ARBA" id="ARBA00006499"/>
    </source>
</evidence>
<name>A0A1Q9DS56_SYMMI</name>
<dbReference type="OrthoDB" id="440838at2759"/>
<dbReference type="PANTHER" id="PTHR10655">
    <property type="entry name" value="LYSOPHOSPHOLIPASE-RELATED"/>
    <property type="match status" value="1"/>
</dbReference>
<comment type="similarity">
    <text evidence="1">Belongs to the AB hydrolase superfamily. AB hydrolase 2 family.</text>
</comment>
<dbReference type="Gene3D" id="3.40.50.1820">
    <property type="entry name" value="alpha/beta hydrolase"/>
    <property type="match status" value="1"/>
</dbReference>
<protein>
    <submittedName>
        <fullName evidence="4">Acyl-protein thioesterase 1</fullName>
    </submittedName>
</protein>
<accession>A0A1Q9DS56</accession>
<organism evidence="4 5">
    <name type="scientific">Symbiodinium microadriaticum</name>
    <name type="common">Dinoflagellate</name>
    <name type="synonym">Zooxanthella microadriatica</name>
    <dbReference type="NCBI Taxonomy" id="2951"/>
    <lineage>
        <taxon>Eukaryota</taxon>
        <taxon>Sar</taxon>
        <taxon>Alveolata</taxon>
        <taxon>Dinophyceae</taxon>
        <taxon>Suessiales</taxon>
        <taxon>Symbiodiniaceae</taxon>
        <taxon>Symbiodinium</taxon>
    </lineage>
</organism>
<dbReference type="InterPro" id="IPR029058">
    <property type="entry name" value="AB_hydrolase_fold"/>
</dbReference>
<sequence length="225" mass="24499">METHAALAYHKALVQKMQPHGKQEAQHDKSASQLLKIRRAMPKDAAGNLVVGEKEATATRAVIWLHGFGDSPEGWAMAWQPLQGLTSWSWHHLCAPLLEQPCYGNKKLRGWGQFHTQEVIHVGSTDYIDEDKGGSYAASVAMVLAEIEKLEKRMPSEQVLIGGFSQGAAIALHCALQHSRPLAGCVAVSGWLTASARRILSDGWKGSTSFLLCHGTADDMVGFDC</sequence>
<evidence type="ECO:0000313" key="5">
    <source>
        <dbReference type="Proteomes" id="UP000186817"/>
    </source>
</evidence>
<dbReference type="InterPro" id="IPR003140">
    <property type="entry name" value="PLipase/COase/thioEstase"/>
</dbReference>
<dbReference type="Pfam" id="PF02230">
    <property type="entry name" value="Abhydrolase_2"/>
    <property type="match status" value="1"/>
</dbReference>
<dbReference type="EMBL" id="LSRX01000412">
    <property type="protein sequence ID" value="OLP98015.1"/>
    <property type="molecule type" value="Genomic_DNA"/>
</dbReference>
<proteinExistence type="inferred from homology"/>
<dbReference type="PANTHER" id="PTHR10655:SF17">
    <property type="entry name" value="LYSOPHOSPHOLIPASE-LIKE PROTEIN 1"/>
    <property type="match status" value="1"/>
</dbReference>
<evidence type="ECO:0000259" key="3">
    <source>
        <dbReference type="Pfam" id="PF02230"/>
    </source>
</evidence>
<evidence type="ECO:0000313" key="4">
    <source>
        <dbReference type="EMBL" id="OLP98015.1"/>
    </source>
</evidence>
<evidence type="ECO:0000256" key="2">
    <source>
        <dbReference type="ARBA" id="ARBA00022801"/>
    </source>
</evidence>
<dbReference type="SUPFAM" id="SSF53474">
    <property type="entry name" value="alpha/beta-Hydrolases"/>
    <property type="match status" value="1"/>
</dbReference>